<evidence type="ECO:0000256" key="5">
    <source>
        <dbReference type="ARBA" id="ARBA00022989"/>
    </source>
</evidence>
<dbReference type="Gene3D" id="1.10.3720.10">
    <property type="entry name" value="MetI-like"/>
    <property type="match status" value="1"/>
</dbReference>
<organism evidence="9 10">
    <name type="scientific">Paenibacillus tyrfis</name>
    <dbReference type="NCBI Taxonomy" id="1501230"/>
    <lineage>
        <taxon>Bacteria</taxon>
        <taxon>Bacillati</taxon>
        <taxon>Bacillota</taxon>
        <taxon>Bacilli</taxon>
        <taxon>Bacillales</taxon>
        <taxon>Paenibacillaceae</taxon>
        <taxon>Paenibacillus</taxon>
    </lineage>
</organism>
<dbReference type="CDD" id="cd06261">
    <property type="entry name" value="TM_PBP2"/>
    <property type="match status" value="1"/>
</dbReference>
<dbReference type="GO" id="GO:0055085">
    <property type="term" value="P:transmembrane transport"/>
    <property type="evidence" value="ECO:0007669"/>
    <property type="project" value="InterPro"/>
</dbReference>
<feature type="transmembrane region" description="Helical" evidence="7">
    <location>
        <begin position="205"/>
        <end position="230"/>
    </location>
</feature>
<feature type="transmembrane region" description="Helical" evidence="7">
    <location>
        <begin position="12"/>
        <end position="30"/>
    </location>
</feature>
<feature type="domain" description="ABC transmembrane type-1" evidence="8">
    <location>
        <begin position="72"/>
        <end position="288"/>
    </location>
</feature>
<evidence type="ECO:0000259" key="8">
    <source>
        <dbReference type="PROSITE" id="PS50928"/>
    </source>
</evidence>
<accession>A0A081P2M3</accession>
<feature type="transmembrane region" description="Helical" evidence="7">
    <location>
        <begin position="76"/>
        <end position="100"/>
    </location>
</feature>
<sequence length="302" mass="34320">MSFVREITRNRQLYILAVPGMIFLAIFSYIPMLGHLIAFQRFQPVKGIWGSQWVGFDNFKFFFGGHDWLRVTFNTVYLNLLFLIFGIGIAIVLAIIVNEVRSALIKKLSQSFIFLPYFISWLVVSLMMLAFMSTEGLVNNLLKSAGIDGVNWYQSVHLWPFLLTLVYIWKFSGYYSIIFLAAIVGISSEYYESAKIDGATRFQQIVHITIPSIRSVIVVLMLLGVGRIFFGDFGMIYGIIGDNSILYPTTDVIDTYSFRALRQLGNFGMSSAVVLYQSMMGLVTILIFNRIAKKIDPDSSLF</sequence>
<dbReference type="eggNOG" id="COG4209">
    <property type="taxonomic scope" value="Bacteria"/>
</dbReference>
<feature type="transmembrane region" description="Helical" evidence="7">
    <location>
        <begin position="158"/>
        <end position="184"/>
    </location>
</feature>
<comment type="subcellular location">
    <subcellularLocation>
        <location evidence="1 7">Cell membrane</location>
        <topology evidence="1 7">Multi-pass membrane protein</topology>
    </subcellularLocation>
</comment>
<reference evidence="9 10" key="1">
    <citation type="submission" date="2014-06" db="EMBL/GenBank/DDBJ databases">
        <title>Draft genome sequence of Paenibacillus sp. MSt1.</title>
        <authorList>
            <person name="Aw Y.K."/>
            <person name="Ong K.S."/>
            <person name="Gan H.M."/>
            <person name="Lee S.M."/>
        </authorList>
    </citation>
    <scope>NUCLEOTIDE SEQUENCE [LARGE SCALE GENOMIC DNA]</scope>
    <source>
        <strain evidence="9 10">MSt1</strain>
    </source>
</reference>
<dbReference type="InterPro" id="IPR000515">
    <property type="entry name" value="MetI-like"/>
</dbReference>
<keyword evidence="10" id="KW-1185">Reference proteome</keyword>
<dbReference type="EMBL" id="JNVM01000013">
    <property type="protein sequence ID" value="KEQ24946.1"/>
    <property type="molecule type" value="Genomic_DNA"/>
</dbReference>
<dbReference type="InterPro" id="IPR051393">
    <property type="entry name" value="ABC_transporter_permease"/>
</dbReference>
<evidence type="ECO:0000256" key="6">
    <source>
        <dbReference type="ARBA" id="ARBA00023136"/>
    </source>
</evidence>
<keyword evidence="6 7" id="KW-0472">Membrane</keyword>
<evidence type="ECO:0000256" key="2">
    <source>
        <dbReference type="ARBA" id="ARBA00022448"/>
    </source>
</evidence>
<name>A0A081P2M3_9BACL</name>
<keyword evidence="5 7" id="KW-1133">Transmembrane helix</keyword>
<dbReference type="GO" id="GO:0005886">
    <property type="term" value="C:plasma membrane"/>
    <property type="evidence" value="ECO:0007669"/>
    <property type="project" value="UniProtKB-SubCell"/>
</dbReference>
<dbReference type="PROSITE" id="PS50928">
    <property type="entry name" value="ABC_TM1"/>
    <property type="match status" value="1"/>
</dbReference>
<keyword evidence="2 7" id="KW-0813">Transport</keyword>
<dbReference type="PANTHER" id="PTHR30193">
    <property type="entry name" value="ABC TRANSPORTER PERMEASE PROTEIN"/>
    <property type="match status" value="1"/>
</dbReference>
<protein>
    <submittedName>
        <fullName evidence="9">Sugar ABC transporter permease</fullName>
    </submittedName>
</protein>
<comment type="caution">
    <text evidence="9">The sequence shown here is derived from an EMBL/GenBank/DDBJ whole genome shotgun (WGS) entry which is preliminary data.</text>
</comment>
<dbReference type="AlphaFoldDB" id="A0A081P2M3"/>
<evidence type="ECO:0000256" key="3">
    <source>
        <dbReference type="ARBA" id="ARBA00022475"/>
    </source>
</evidence>
<keyword evidence="4 7" id="KW-0812">Transmembrane</keyword>
<evidence type="ECO:0000256" key="1">
    <source>
        <dbReference type="ARBA" id="ARBA00004651"/>
    </source>
</evidence>
<dbReference type="SUPFAM" id="SSF161098">
    <property type="entry name" value="MetI-like"/>
    <property type="match status" value="1"/>
</dbReference>
<comment type="similarity">
    <text evidence="7">Belongs to the binding-protein-dependent transport system permease family.</text>
</comment>
<feature type="transmembrane region" description="Helical" evidence="7">
    <location>
        <begin position="267"/>
        <end position="288"/>
    </location>
</feature>
<gene>
    <name evidence="9" type="ORF">ET33_06195</name>
</gene>
<evidence type="ECO:0000313" key="9">
    <source>
        <dbReference type="EMBL" id="KEQ24946.1"/>
    </source>
</evidence>
<feature type="transmembrane region" description="Helical" evidence="7">
    <location>
        <begin position="112"/>
        <end position="132"/>
    </location>
</feature>
<dbReference type="InterPro" id="IPR035906">
    <property type="entry name" value="MetI-like_sf"/>
</dbReference>
<evidence type="ECO:0000256" key="4">
    <source>
        <dbReference type="ARBA" id="ARBA00022692"/>
    </source>
</evidence>
<dbReference type="Pfam" id="PF00528">
    <property type="entry name" value="BPD_transp_1"/>
    <property type="match status" value="1"/>
</dbReference>
<evidence type="ECO:0000313" key="10">
    <source>
        <dbReference type="Proteomes" id="UP000028123"/>
    </source>
</evidence>
<evidence type="ECO:0000256" key="7">
    <source>
        <dbReference type="RuleBase" id="RU363032"/>
    </source>
</evidence>
<dbReference type="OrthoDB" id="9785836at2"/>
<dbReference type="RefSeq" id="WP_036684133.1">
    <property type="nucleotide sequence ID" value="NZ_FYEP01000022.1"/>
</dbReference>
<proteinExistence type="inferred from homology"/>
<keyword evidence="3" id="KW-1003">Cell membrane</keyword>
<dbReference type="Proteomes" id="UP000028123">
    <property type="component" value="Unassembled WGS sequence"/>
</dbReference>
<dbReference type="PANTHER" id="PTHR30193:SF44">
    <property type="entry name" value="LACTOSE TRANSPORT SYSTEM PERMEASE PROTEIN LACF"/>
    <property type="match status" value="1"/>
</dbReference>